<proteinExistence type="predicted"/>
<dbReference type="Proteomes" id="UP000184447">
    <property type="component" value="Unassembled WGS sequence"/>
</dbReference>
<dbReference type="RefSeq" id="WP_073338690.1">
    <property type="nucleotide sequence ID" value="NZ_FQXM01000012.1"/>
</dbReference>
<keyword evidence="2" id="KW-1185">Reference proteome</keyword>
<gene>
    <name evidence="1" type="ORF">SAMN02745207_02432</name>
</gene>
<dbReference type="EMBL" id="FQXM01000012">
    <property type="protein sequence ID" value="SHH77350.1"/>
    <property type="molecule type" value="Genomic_DNA"/>
</dbReference>
<reference evidence="1 2" key="1">
    <citation type="submission" date="2016-11" db="EMBL/GenBank/DDBJ databases">
        <authorList>
            <person name="Jaros S."/>
            <person name="Januszkiewicz K."/>
            <person name="Wedrychowicz H."/>
        </authorList>
    </citation>
    <scope>NUCLEOTIDE SEQUENCE [LARGE SCALE GENOMIC DNA]</scope>
    <source>
        <strain evidence="1 2">DSM 8605</strain>
    </source>
</reference>
<protein>
    <submittedName>
        <fullName evidence="1">Uncharacterized protein</fullName>
    </submittedName>
</protein>
<evidence type="ECO:0000313" key="2">
    <source>
        <dbReference type="Proteomes" id="UP000184447"/>
    </source>
</evidence>
<dbReference type="OrthoDB" id="1952652at2"/>
<organism evidence="1 2">
    <name type="scientific">Clostridium grantii DSM 8605</name>
    <dbReference type="NCBI Taxonomy" id="1121316"/>
    <lineage>
        <taxon>Bacteria</taxon>
        <taxon>Bacillati</taxon>
        <taxon>Bacillota</taxon>
        <taxon>Clostridia</taxon>
        <taxon>Eubacteriales</taxon>
        <taxon>Clostridiaceae</taxon>
        <taxon>Clostridium</taxon>
    </lineage>
</organism>
<dbReference type="AlphaFoldDB" id="A0A1M5VQ91"/>
<name>A0A1M5VQ91_9CLOT</name>
<accession>A0A1M5VQ91</accession>
<evidence type="ECO:0000313" key="1">
    <source>
        <dbReference type="EMBL" id="SHH77350.1"/>
    </source>
</evidence>
<sequence>MLLTPITKEIFESNNKIYFDRIDKGFDRYTSGILSLPKEDLSSMKEKEKLDLIIKNENKYIEFMQKVYIINKDKPLMIDFYLKDIDNNGVLRILDSLDYEDKIIFINHLRYLDKETVYFSIENKNLLPFLTRLSTRELHFCTMYFTSVPITIWGNYNLNFPLFFENGEKLDYYNEIAKDCGLIIRNKVVI</sequence>